<proteinExistence type="predicted"/>
<dbReference type="Proteomes" id="UP001476798">
    <property type="component" value="Unassembled WGS sequence"/>
</dbReference>
<evidence type="ECO:0000313" key="2">
    <source>
        <dbReference type="Proteomes" id="UP001476798"/>
    </source>
</evidence>
<sequence>MHHGCWRTHMHRPRHRLSHPISLSSYAYSRELIPLCRSNVWPWPSSAVPASRLMSVNGQMTCPKLNQNRVQSQKSSLRLISGTALHFSLKSGKCDAPHSAVTKLIGSPMILEITNYRCFCDFASMQYCSFRPLAFLLKPIKCVHSLK</sequence>
<protein>
    <submittedName>
        <fullName evidence="1">Uncharacterized protein</fullName>
    </submittedName>
</protein>
<keyword evidence="2" id="KW-1185">Reference proteome</keyword>
<accession>A0ABV0PN91</accession>
<name>A0ABV0PN91_9TELE</name>
<gene>
    <name evidence="1" type="ORF">GOODEAATRI_013213</name>
</gene>
<evidence type="ECO:0000313" key="1">
    <source>
        <dbReference type="EMBL" id="MEQ2184954.1"/>
    </source>
</evidence>
<dbReference type="EMBL" id="JAHRIO010080842">
    <property type="protein sequence ID" value="MEQ2184954.1"/>
    <property type="molecule type" value="Genomic_DNA"/>
</dbReference>
<organism evidence="1 2">
    <name type="scientific">Goodea atripinnis</name>
    <dbReference type="NCBI Taxonomy" id="208336"/>
    <lineage>
        <taxon>Eukaryota</taxon>
        <taxon>Metazoa</taxon>
        <taxon>Chordata</taxon>
        <taxon>Craniata</taxon>
        <taxon>Vertebrata</taxon>
        <taxon>Euteleostomi</taxon>
        <taxon>Actinopterygii</taxon>
        <taxon>Neopterygii</taxon>
        <taxon>Teleostei</taxon>
        <taxon>Neoteleostei</taxon>
        <taxon>Acanthomorphata</taxon>
        <taxon>Ovalentaria</taxon>
        <taxon>Atherinomorphae</taxon>
        <taxon>Cyprinodontiformes</taxon>
        <taxon>Goodeidae</taxon>
        <taxon>Goodea</taxon>
    </lineage>
</organism>
<reference evidence="1 2" key="1">
    <citation type="submission" date="2021-06" db="EMBL/GenBank/DDBJ databases">
        <authorList>
            <person name="Palmer J.M."/>
        </authorList>
    </citation>
    <scope>NUCLEOTIDE SEQUENCE [LARGE SCALE GENOMIC DNA]</scope>
    <source>
        <strain evidence="1 2">GA_2019</strain>
        <tissue evidence="1">Muscle</tissue>
    </source>
</reference>
<comment type="caution">
    <text evidence="1">The sequence shown here is derived from an EMBL/GenBank/DDBJ whole genome shotgun (WGS) entry which is preliminary data.</text>
</comment>